<dbReference type="InterPro" id="IPR036565">
    <property type="entry name" value="Mur-like_cat_sf"/>
</dbReference>
<gene>
    <name evidence="6" type="ORF">A2541_01825</name>
</gene>
<dbReference type="Pfam" id="PF08245">
    <property type="entry name" value="Mur_ligase_M"/>
    <property type="match status" value="1"/>
</dbReference>
<reference evidence="6 7" key="1">
    <citation type="journal article" date="2016" name="Nat. Commun.">
        <title>Thousands of microbial genomes shed light on interconnected biogeochemical processes in an aquifer system.</title>
        <authorList>
            <person name="Anantharaman K."/>
            <person name="Brown C.T."/>
            <person name="Hug L.A."/>
            <person name="Sharon I."/>
            <person name="Castelle C.J."/>
            <person name="Probst A.J."/>
            <person name="Thomas B.C."/>
            <person name="Singh A."/>
            <person name="Wilkins M.J."/>
            <person name="Karaoz U."/>
            <person name="Brodie E.L."/>
            <person name="Williams K.H."/>
            <person name="Hubbard S.S."/>
            <person name="Banfield J.F."/>
        </authorList>
    </citation>
    <scope>NUCLEOTIDE SEQUENCE [LARGE SCALE GENOMIC DNA]</scope>
</reference>
<accession>A0A1G2PFW6</accession>
<protein>
    <recommendedName>
        <fullName evidence="8">UDP-N-acetylmuramoyl-tripeptide--D-alanyl-D-alanine ligase</fullName>
    </recommendedName>
</protein>
<dbReference type="InterPro" id="IPR051046">
    <property type="entry name" value="MurCDEF_CellWall_CoF430Synth"/>
</dbReference>
<sequence>MKNIFKKIIAKALEWEARMIIKKYQSQIIAVTGSVGKTSTKDAIYSVISKSFYARKSEKSFNSDIGVPLTILGCNNAWNNPLKWLQNLGQGLSFIISKKSYPEWLVLEVGADRPGDIKNITKWLKPEVVVITKFAKVPVHIEYFKSQEQVVAEKGNLVDALKHDGVLVLNSDDEDVFAFKNKTSNKIITYGMMEGAEIKATNYSIYYHEETNEPFGVHFKVEYMGNCLPVKIIGTLGFNNIYSSLAALAVGISLGLNLVEATENLSRHLAPRGRMNLIKGIKKSTIIDDTYNSSPVALASALQTLRDLKTKDRKIAVLGDMLELGRHTVEAHKEAGFLSATACDLLVTVGLRSRSLAESAIDAGLDADSVLQFDESLEAGKYLKEIIKEGDIILVKGSQSTRMEKVIKEIMAEPDLAPNLLVRQEEEWLKR</sequence>
<evidence type="ECO:0000256" key="3">
    <source>
        <dbReference type="ARBA" id="ARBA00022840"/>
    </source>
</evidence>
<evidence type="ECO:0000313" key="7">
    <source>
        <dbReference type="Proteomes" id="UP000176965"/>
    </source>
</evidence>
<evidence type="ECO:0008006" key="8">
    <source>
        <dbReference type="Google" id="ProtNLM"/>
    </source>
</evidence>
<keyword evidence="2" id="KW-0547">Nucleotide-binding</keyword>
<dbReference type="SUPFAM" id="SSF53244">
    <property type="entry name" value="MurD-like peptide ligases, peptide-binding domain"/>
    <property type="match status" value="1"/>
</dbReference>
<organism evidence="6 7">
    <name type="scientific">Candidatus Taylorbacteria bacterium RIFOXYD2_FULL_36_9</name>
    <dbReference type="NCBI Taxonomy" id="1802338"/>
    <lineage>
        <taxon>Bacteria</taxon>
        <taxon>Candidatus Tayloriibacteriota</taxon>
    </lineage>
</organism>
<dbReference type="STRING" id="1802338.A2541_01825"/>
<name>A0A1G2PFW6_9BACT</name>
<evidence type="ECO:0000259" key="4">
    <source>
        <dbReference type="Pfam" id="PF02875"/>
    </source>
</evidence>
<feature type="domain" description="Mur ligase central" evidence="5">
    <location>
        <begin position="31"/>
        <end position="250"/>
    </location>
</feature>
<evidence type="ECO:0000256" key="1">
    <source>
        <dbReference type="ARBA" id="ARBA00022598"/>
    </source>
</evidence>
<dbReference type="Gene3D" id="3.40.1190.10">
    <property type="entry name" value="Mur-like, catalytic domain"/>
    <property type="match status" value="1"/>
</dbReference>
<keyword evidence="1" id="KW-0436">Ligase</keyword>
<evidence type="ECO:0000256" key="2">
    <source>
        <dbReference type="ARBA" id="ARBA00022741"/>
    </source>
</evidence>
<proteinExistence type="predicted"/>
<comment type="caution">
    <text evidence="6">The sequence shown here is derived from an EMBL/GenBank/DDBJ whole genome shotgun (WGS) entry which is preliminary data.</text>
</comment>
<dbReference type="SUPFAM" id="SSF53623">
    <property type="entry name" value="MurD-like peptide ligases, catalytic domain"/>
    <property type="match status" value="1"/>
</dbReference>
<dbReference type="Pfam" id="PF02875">
    <property type="entry name" value="Mur_ligase_C"/>
    <property type="match status" value="1"/>
</dbReference>
<dbReference type="InterPro" id="IPR036615">
    <property type="entry name" value="Mur_ligase_C_dom_sf"/>
</dbReference>
<dbReference type="InterPro" id="IPR004101">
    <property type="entry name" value="Mur_ligase_C"/>
</dbReference>
<dbReference type="AlphaFoldDB" id="A0A1G2PFW6"/>
<evidence type="ECO:0000259" key="5">
    <source>
        <dbReference type="Pfam" id="PF08245"/>
    </source>
</evidence>
<dbReference type="Proteomes" id="UP000176965">
    <property type="component" value="Unassembled WGS sequence"/>
</dbReference>
<evidence type="ECO:0000313" key="6">
    <source>
        <dbReference type="EMBL" id="OHA47235.1"/>
    </source>
</evidence>
<dbReference type="EMBL" id="MHSQ01000019">
    <property type="protein sequence ID" value="OHA47235.1"/>
    <property type="molecule type" value="Genomic_DNA"/>
</dbReference>
<dbReference type="PANTHER" id="PTHR43024">
    <property type="entry name" value="UDP-N-ACETYLMURAMOYL-TRIPEPTIDE--D-ALANYL-D-ALANINE LIGASE"/>
    <property type="match status" value="1"/>
</dbReference>
<dbReference type="GO" id="GO:0005524">
    <property type="term" value="F:ATP binding"/>
    <property type="evidence" value="ECO:0007669"/>
    <property type="project" value="UniProtKB-KW"/>
</dbReference>
<dbReference type="Gene3D" id="3.90.190.20">
    <property type="entry name" value="Mur ligase, C-terminal domain"/>
    <property type="match status" value="1"/>
</dbReference>
<dbReference type="GO" id="GO:0016881">
    <property type="term" value="F:acid-amino acid ligase activity"/>
    <property type="evidence" value="ECO:0007669"/>
    <property type="project" value="InterPro"/>
</dbReference>
<keyword evidence="3" id="KW-0067">ATP-binding</keyword>
<dbReference type="PANTHER" id="PTHR43024:SF1">
    <property type="entry name" value="UDP-N-ACETYLMURAMOYL-TRIPEPTIDE--D-ALANYL-D-ALANINE LIGASE"/>
    <property type="match status" value="1"/>
</dbReference>
<dbReference type="InterPro" id="IPR013221">
    <property type="entry name" value="Mur_ligase_cen"/>
</dbReference>
<feature type="domain" description="Mur ligase C-terminal" evidence="4">
    <location>
        <begin position="273"/>
        <end position="398"/>
    </location>
</feature>